<evidence type="ECO:0000313" key="2">
    <source>
        <dbReference type="EMBL" id="KAK3799814.1"/>
    </source>
</evidence>
<feature type="domain" description="FAS1" evidence="1">
    <location>
        <begin position="775"/>
        <end position="918"/>
    </location>
</feature>
<reference evidence="2" key="1">
    <citation type="journal article" date="2023" name="G3 (Bethesda)">
        <title>A reference genome for the long-term kleptoplast-retaining sea slug Elysia crispata morphotype clarki.</title>
        <authorList>
            <person name="Eastman K.E."/>
            <person name="Pendleton A.L."/>
            <person name="Shaikh M.A."/>
            <person name="Suttiyut T."/>
            <person name="Ogas R."/>
            <person name="Tomko P."/>
            <person name="Gavelis G."/>
            <person name="Widhalm J.R."/>
            <person name="Wisecaver J.H."/>
        </authorList>
    </citation>
    <scope>NUCLEOTIDE SEQUENCE</scope>
    <source>
        <strain evidence="2">ECLA1</strain>
    </source>
</reference>
<dbReference type="PROSITE" id="PS50213">
    <property type="entry name" value="FAS1"/>
    <property type="match status" value="7"/>
</dbReference>
<comment type="caution">
    <text evidence="2">The sequence shown here is derived from an EMBL/GenBank/DDBJ whole genome shotgun (WGS) entry which is preliminary data.</text>
</comment>
<gene>
    <name evidence="2" type="ORF">RRG08_048538</name>
</gene>
<protein>
    <recommendedName>
        <fullName evidence="1">FAS1 domain-containing protein</fullName>
    </recommendedName>
</protein>
<keyword evidence="3" id="KW-1185">Reference proteome</keyword>
<feature type="domain" description="FAS1" evidence="1">
    <location>
        <begin position="205"/>
        <end position="343"/>
    </location>
</feature>
<dbReference type="Gene3D" id="2.30.180.10">
    <property type="entry name" value="FAS1 domain"/>
    <property type="match status" value="7"/>
</dbReference>
<dbReference type="AlphaFoldDB" id="A0AAE1E9X4"/>
<dbReference type="SUPFAM" id="SSF82153">
    <property type="entry name" value="FAS1 domain"/>
    <property type="match status" value="7"/>
</dbReference>
<organism evidence="2 3">
    <name type="scientific">Elysia crispata</name>
    <name type="common">lettuce slug</name>
    <dbReference type="NCBI Taxonomy" id="231223"/>
    <lineage>
        <taxon>Eukaryota</taxon>
        <taxon>Metazoa</taxon>
        <taxon>Spiralia</taxon>
        <taxon>Lophotrochozoa</taxon>
        <taxon>Mollusca</taxon>
        <taxon>Gastropoda</taxon>
        <taxon>Heterobranchia</taxon>
        <taxon>Euthyneura</taxon>
        <taxon>Panpulmonata</taxon>
        <taxon>Sacoglossa</taxon>
        <taxon>Placobranchoidea</taxon>
        <taxon>Plakobranchidae</taxon>
        <taxon>Elysia</taxon>
    </lineage>
</organism>
<dbReference type="InterPro" id="IPR000782">
    <property type="entry name" value="FAS1_domain"/>
</dbReference>
<dbReference type="SMART" id="SM00554">
    <property type="entry name" value="FAS1"/>
    <property type="match status" value="7"/>
</dbReference>
<dbReference type="InterPro" id="IPR036378">
    <property type="entry name" value="FAS1_dom_sf"/>
</dbReference>
<evidence type="ECO:0000313" key="3">
    <source>
        <dbReference type="Proteomes" id="UP001283361"/>
    </source>
</evidence>
<proteinExistence type="predicted"/>
<name>A0AAE1E9X4_9GAST</name>
<dbReference type="PANTHER" id="PTHR10900:SF77">
    <property type="entry name" value="FI19380P1"/>
    <property type="match status" value="1"/>
</dbReference>
<sequence length="1220" mass="138118">MRKKQNFSNYRTFEETSERGFKTDPIVPDGSVCIEKEDFDLSPPHKQPQGSLFLLCAGKALSVRHVLQVKPSFIMMARVLEANNLTSLFDAQNVTVFLPTSEGFFQFDRAYYGIGERDAEKWRELFAYGSLNQPVRVGELPESGRMISRLNSALRLYVNTFHTRAGKVITINGATILEPDIRTDNGILHIVDRVIAPVGSSLTIAKYIEYPELPNLEFSSILLAAVVVPSLSKQTDNSSSMHTSFSPNDSYLFPMPNHGKDPLFNNNTLLIETYRAHIIENEALFLPASVDYLPPKKALFGNLKFYYRDDGKLYVMNGGIHARVIRPNIPTVNGVIHVIDNLLRYVYQNALESIGVMRDTRLFSQLLTSLPESRQFVVRNLTVTVFVPTDWAFSKVPLYWQQRLTEGHGTDQTVFSHVIAGSVVDSSLWKDGQTLTMMNNKTVTIREMAGEFYLETSDQRVRSRVEVMDIGVINGAVHLIKNMLYSDQFTVWDAVSDMPQLRSIHDFLNSHFQEMRAMLNMSTNPENTVFLPSNEVMARALDYLNILVAVDSGMLLKALQGHVISGRHSSSSFVGETTYITLAQNGKNITIRKAESSSEITITGGHVTSKVLVKDIYCSNGVLHILDDLLHIPTRTVGHEIRLRPELRYMQVLLQTLADPQYDLDDRRHNYTVFVANNDAFSALPWNTVSSLMVNTNWTTEVLRAHVVPGEMRQLEEIPAKVALTAKFNVVYLVKRKNKVYVINNNMAAEVLTRDIPAINGWVHVIDRILTVPYRRLADVLASGQDDVSLFHQILTAVPEYVKTVMKPTRNVTLFIPSTRYIMSLEAQQLEWIKNHPEILRRLMYGHVLPNVRLDDVFLREFPDQDYRSRSAYNISFTITRDNGETFLDAGFDLQPLDVVSRAIGCMDGIIYVIDGFLNYSPFSLLERLKREPELSSSVRQMTRLVTPSELHLLDNQDLSFTFFMPGDYALDYITSSNLKEMHSLPALQKQKIFWRHAVNGTILYYEDLQNVDTVKDLLPQGVTLDHYNDNVYVRYKTISSMVKQYNLIASNGVIHVLTKFLYDFRSVKDPSDPTAAPPITSSTNVPGTPSTIDRNLSHSINLIEPHSANLIEPHTTNLIESHSANLIEPHSTNLIESHSANLIEPHTTNLIESHSANLIEPHSTNLIESQSTKLIELHSANFIESQSTNLIESHYTNLIESHSANLIEIRVTFKLELKL</sequence>
<feature type="domain" description="FAS1" evidence="1">
    <location>
        <begin position="634"/>
        <end position="770"/>
    </location>
</feature>
<evidence type="ECO:0000259" key="1">
    <source>
        <dbReference type="PROSITE" id="PS50213"/>
    </source>
</evidence>
<dbReference type="Pfam" id="PF02469">
    <property type="entry name" value="Fasciclin"/>
    <property type="match status" value="7"/>
</dbReference>
<dbReference type="Proteomes" id="UP001283361">
    <property type="component" value="Unassembled WGS sequence"/>
</dbReference>
<accession>A0AAE1E9X4</accession>
<dbReference type="EMBL" id="JAWDGP010000534">
    <property type="protein sequence ID" value="KAK3799814.1"/>
    <property type="molecule type" value="Genomic_DNA"/>
</dbReference>
<dbReference type="InterPro" id="IPR050904">
    <property type="entry name" value="Adhesion/Biosynth-related"/>
</dbReference>
<dbReference type="GO" id="GO:0005615">
    <property type="term" value="C:extracellular space"/>
    <property type="evidence" value="ECO:0007669"/>
    <property type="project" value="TreeGrafter"/>
</dbReference>
<feature type="domain" description="FAS1" evidence="1">
    <location>
        <begin position="922"/>
        <end position="1062"/>
    </location>
</feature>
<feature type="domain" description="FAS1" evidence="1">
    <location>
        <begin position="347"/>
        <end position="484"/>
    </location>
</feature>
<feature type="domain" description="FAS1" evidence="1">
    <location>
        <begin position="60"/>
        <end position="195"/>
    </location>
</feature>
<dbReference type="PANTHER" id="PTHR10900">
    <property type="entry name" value="PERIOSTIN-RELATED"/>
    <property type="match status" value="1"/>
</dbReference>
<feature type="domain" description="FAS1" evidence="1">
    <location>
        <begin position="488"/>
        <end position="630"/>
    </location>
</feature>